<accession>A0A919DNM4</accession>
<name>A0A919DNM4_9ACTN</name>
<dbReference type="Proteomes" id="UP000603227">
    <property type="component" value="Unassembled WGS sequence"/>
</dbReference>
<protein>
    <recommendedName>
        <fullName evidence="4">Prepilin type IV endopeptidase peptidase domain-containing protein</fullName>
    </recommendedName>
</protein>
<reference evidence="2" key="1">
    <citation type="journal article" date="2014" name="Int. J. Syst. Evol. Microbiol.">
        <title>Complete genome sequence of Corynebacterium casei LMG S-19264T (=DSM 44701T), isolated from a smear-ripened cheese.</title>
        <authorList>
            <consortium name="US DOE Joint Genome Institute (JGI-PGF)"/>
            <person name="Walter F."/>
            <person name="Albersmeier A."/>
            <person name="Kalinowski J."/>
            <person name="Ruckert C."/>
        </authorList>
    </citation>
    <scope>NUCLEOTIDE SEQUENCE</scope>
    <source>
        <strain evidence="2">CGMCC 4.7403</strain>
    </source>
</reference>
<evidence type="ECO:0000313" key="2">
    <source>
        <dbReference type="EMBL" id="GHE63654.1"/>
    </source>
</evidence>
<dbReference type="GO" id="GO:0016020">
    <property type="term" value="C:membrane"/>
    <property type="evidence" value="ECO:0007669"/>
    <property type="project" value="InterPro"/>
</dbReference>
<reference evidence="2" key="2">
    <citation type="submission" date="2020-09" db="EMBL/GenBank/DDBJ databases">
        <authorList>
            <person name="Sun Q."/>
            <person name="Zhou Y."/>
        </authorList>
    </citation>
    <scope>NUCLEOTIDE SEQUENCE</scope>
    <source>
        <strain evidence="2">CGMCC 4.7403</strain>
    </source>
</reference>
<evidence type="ECO:0000313" key="3">
    <source>
        <dbReference type="Proteomes" id="UP000603227"/>
    </source>
</evidence>
<evidence type="ECO:0000256" key="1">
    <source>
        <dbReference type="SAM" id="Phobius"/>
    </source>
</evidence>
<dbReference type="EMBL" id="BNAT01000057">
    <property type="protein sequence ID" value="GHE63654.1"/>
    <property type="molecule type" value="Genomic_DNA"/>
</dbReference>
<keyword evidence="3" id="KW-1185">Reference proteome</keyword>
<evidence type="ECO:0008006" key="4">
    <source>
        <dbReference type="Google" id="ProtNLM"/>
    </source>
</evidence>
<comment type="caution">
    <text evidence="2">The sequence shown here is derived from an EMBL/GenBank/DDBJ whole genome shotgun (WGS) entry which is preliminary data.</text>
</comment>
<dbReference type="GO" id="GO:0004190">
    <property type="term" value="F:aspartic-type endopeptidase activity"/>
    <property type="evidence" value="ECO:0007669"/>
    <property type="project" value="InterPro"/>
</dbReference>
<keyword evidence="1" id="KW-1133">Transmembrane helix</keyword>
<feature type="transmembrane region" description="Helical" evidence="1">
    <location>
        <begin position="27"/>
        <end position="47"/>
    </location>
</feature>
<keyword evidence="1" id="KW-0472">Membrane</keyword>
<sequence length="74" mass="7186">MLTLPLAAATLVLLGGAALLPDPDGSWASALLGSLLLGACFFVLCLISKGFGFGDVKLALVLGAVLAGTAGPSS</sequence>
<organism evidence="2 3">
    <name type="scientific">Streptomyces capitiformicae</name>
    <dbReference type="NCBI Taxonomy" id="2014920"/>
    <lineage>
        <taxon>Bacteria</taxon>
        <taxon>Bacillati</taxon>
        <taxon>Actinomycetota</taxon>
        <taxon>Actinomycetes</taxon>
        <taxon>Kitasatosporales</taxon>
        <taxon>Streptomycetaceae</taxon>
        <taxon>Streptomyces</taxon>
    </lineage>
</organism>
<keyword evidence="1" id="KW-0812">Transmembrane</keyword>
<dbReference type="AlphaFoldDB" id="A0A919DNM4"/>
<gene>
    <name evidence="2" type="ORF">GCM10017771_87080</name>
</gene>
<proteinExistence type="predicted"/>